<proteinExistence type="predicted"/>
<gene>
    <name evidence="3" type="ORF">SAMN05445850_8366</name>
</gene>
<sequence length="340" mass="37856">MPALTIGLDIAKNVFQIHGVDRHGKTVVQRKLRRAEVLKFFAKLESSLVGIEACHGSHFWARELTSLGHMVRLLPTQYVKPFLLGGKNDANDAAAICAAVTRTGIHFVTIKSAEQQSRQSVHRMRQRLILERTAKSNQIRSMFAEEGVIFAVGVPQLRKGVVELVNNPDAHITALLRRLGSMYLEQLKALQQWLDELTAEIAEIFKSNEACQRLATVPGIGPVIATALVSSVGDPSQFRNGRQFAAWLGLTPRQKSSGGKTRLGGITKRGDTYLRTLLVQGARAVMHFVNRRDDRHSRWIKAVMQRRHVSIAAIALANKTARIAWAILTGKCSRKIYLEF</sequence>
<dbReference type="InterPro" id="IPR003346">
    <property type="entry name" value="Transposase_20"/>
</dbReference>
<dbReference type="GO" id="GO:0006313">
    <property type="term" value="P:DNA transposition"/>
    <property type="evidence" value="ECO:0007669"/>
    <property type="project" value="InterPro"/>
</dbReference>
<organism evidence="3 4">
    <name type="scientific">Paraburkholderia tuberum</name>
    <dbReference type="NCBI Taxonomy" id="157910"/>
    <lineage>
        <taxon>Bacteria</taxon>
        <taxon>Pseudomonadati</taxon>
        <taxon>Pseudomonadota</taxon>
        <taxon>Betaproteobacteria</taxon>
        <taxon>Burkholderiales</taxon>
        <taxon>Burkholderiaceae</taxon>
        <taxon>Paraburkholderia</taxon>
    </lineage>
</organism>
<reference evidence="4" key="1">
    <citation type="submission" date="2016-10" db="EMBL/GenBank/DDBJ databases">
        <authorList>
            <person name="Varghese N."/>
            <person name="Submissions S."/>
        </authorList>
    </citation>
    <scope>NUCLEOTIDE SEQUENCE [LARGE SCALE GENOMIC DNA]</scope>
    <source>
        <strain evidence="4">DUS833</strain>
    </source>
</reference>
<dbReference type="GO" id="GO:0003677">
    <property type="term" value="F:DNA binding"/>
    <property type="evidence" value="ECO:0007669"/>
    <property type="project" value="InterPro"/>
</dbReference>
<evidence type="ECO:0000313" key="4">
    <source>
        <dbReference type="Proteomes" id="UP000199365"/>
    </source>
</evidence>
<dbReference type="Proteomes" id="UP000199365">
    <property type="component" value="Unassembled WGS sequence"/>
</dbReference>
<accession>A0A1H1KKT2</accession>
<name>A0A1H1KKT2_9BURK</name>
<keyword evidence="4" id="KW-1185">Reference proteome</keyword>
<dbReference type="AlphaFoldDB" id="A0A1H1KKT2"/>
<dbReference type="Pfam" id="PF01548">
    <property type="entry name" value="DEDD_Tnp_IS110"/>
    <property type="match status" value="1"/>
</dbReference>
<dbReference type="NCBIfam" id="NF033542">
    <property type="entry name" value="transpos_IS110"/>
    <property type="match status" value="1"/>
</dbReference>
<dbReference type="GO" id="GO:0004803">
    <property type="term" value="F:transposase activity"/>
    <property type="evidence" value="ECO:0007669"/>
    <property type="project" value="InterPro"/>
</dbReference>
<dbReference type="RefSeq" id="WP_090812743.1">
    <property type="nucleotide sequence ID" value="NZ_FNKX01000005.1"/>
</dbReference>
<dbReference type="PANTHER" id="PTHR33055">
    <property type="entry name" value="TRANSPOSASE FOR INSERTION SEQUENCE ELEMENT IS1111A"/>
    <property type="match status" value="1"/>
</dbReference>
<feature type="domain" description="Transposase IS110-like N-terminal" evidence="1">
    <location>
        <begin position="6"/>
        <end position="143"/>
    </location>
</feature>
<dbReference type="EMBL" id="FNKX01000005">
    <property type="protein sequence ID" value="SDR62697.1"/>
    <property type="molecule type" value="Genomic_DNA"/>
</dbReference>
<dbReference type="PANTHER" id="PTHR33055:SF3">
    <property type="entry name" value="PUTATIVE TRANSPOSASE FOR IS117-RELATED"/>
    <property type="match status" value="1"/>
</dbReference>
<dbReference type="InterPro" id="IPR047650">
    <property type="entry name" value="Transpos_IS110"/>
</dbReference>
<evidence type="ECO:0000259" key="1">
    <source>
        <dbReference type="Pfam" id="PF01548"/>
    </source>
</evidence>
<dbReference type="Pfam" id="PF02371">
    <property type="entry name" value="Transposase_20"/>
    <property type="match status" value="1"/>
</dbReference>
<evidence type="ECO:0000259" key="2">
    <source>
        <dbReference type="Pfam" id="PF02371"/>
    </source>
</evidence>
<dbReference type="STRING" id="157910.SAMN05445850_8366"/>
<evidence type="ECO:0000313" key="3">
    <source>
        <dbReference type="EMBL" id="SDR62697.1"/>
    </source>
</evidence>
<dbReference type="InterPro" id="IPR002525">
    <property type="entry name" value="Transp_IS110-like_N"/>
</dbReference>
<feature type="domain" description="Transposase IS116/IS110/IS902 C-terminal" evidence="2">
    <location>
        <begin position="211"/>
        <end position="291"/>
    </location>
</feature>
<protein>
    <submittedName>
        <fullName evidence="3">Transposase</fullName>
    </submittedName>
</protein>